<name>A0ABR6ZHU4_9BURK</name>
<accession>A0ABR6ZHU4</accession>
<dbReference type="InterPro" id="IPR051548">
    <property type="entry name" value="Grx-like_ET"/>
</dbReference>
<dbReference type="CDD" id="cd02976">
    <property type="entry name" value="NrdH"/>
    <property type="match status" value="1"/>
</dbReference>
<keyword evidence="3" id="KW-1185">Reference proteome</keyword>
<organism evidence="2 3">
    <name type="scientific">Undibacterium umbellatum</name>
    <dbReference type="NCBI Taxonomy" id="2762300"/>
    <lineage>
        <taxon>Bacteria</taxon>
        <taxon>Pseudomonadati</taxon>
        <taxon>Pseudomonadota</taxon>
        <taxon>Betaproteobacteria</taxon>
        <taxon>Burkholderiales</taxon>
        <taxon>Oxalobacteraceae</taxon>
        <taxon>Undibacterium</taxon>
    </lineage>
</organism>
<feature type="domain" description="Glutaredoxin" evidence="1">
    <location>
        <begin position="57"/>
        <end position="108"/>
    </location>
</feature>
<evidence type="ECO:0000259" key="1">
    <source>
        <dbReference type="Pfam" id="PF00462"/>
    </source>
</evidence>
<evidence type="ECO:0000313" key="2">
    <source>
        <dbReference type="EMBL" id="MBC3911301.1"/>
    </source>
</evidence>
<protein>
    <submittedName>
        <fullName evidence="2">Glutaredoxin family protein</fullName>
    </submittedName>
</protein>
<comment type="caution">
    <text evidence="2">The sequence shown here is derived from an EMBL/GenBank/DDBJ whole genome shotgun (WGS) entry which is preliminary data.</text>
</comment>
<dbReference type="PANTHER" id="PTHR34386">
    <property type="entry name" value="GLUTAREDOXIN"/>
    <property type="match status" value="1"/>
</dbReference>
<dbReference type="InterPro" id="IPR036249">
    <property type="entry name" value="Thioredoxin-like_sf"/>
</dbReference>
<dbReference type="EMBL" id="JACOFX010000028">
    <property type="protein sequence ID" value="MBC3911301.1"/>
    <property type="molecule type" value="Genomic_DNA"/>
</dbReference>
<gene>
    <name evidence="2" type="ORF">H8L47_27445</name>
</gene>
<dbReference type="PROSITE" id="PS00195">
    <property type="entry name" value="GLUTAREDOXIN_1"/>
    <property type="match status" value="1"/>
</dbReference>
<dbReference type="SUPFAM" id="SSF52833">
    <property type="entry name" value="Thioredoxin-like"/>
    <property type="match status" value="1"/>
</dbReference>
<evidence type="ECO:0000313" key="3">
    <source>
        <dbReference type="Proteomes" id="UP000646911"/>
    </source>
</evidence>
<dbReference type="PANTHER" id="PTHR34386:SF1">
    <property type="entry name" value="GLUTAREDOXIN-LIKE PROTEIN NRDH"/>
    <property type="match status" value="1"/>
</dbReference>
<dbReference type="RefSeq" id="WP_186957011.1">
    <property type="nucleotide sequence ID" value="NZ_JACOFX010000028.1"/>
</dbReference>
<dbReference type="PROSITE" id="PS51354">
    <property type="entry name" value="GLUTAREDOXIN_2"/>
    <property type="match status" value="1"/>
</dbReference>
<reference evidence="2 3" key="1">
    <citation type="submission" date="2020-08" db="EMBL/GenBank/DDBJ databases">
        <title>Novel species isolated from subtropical streams in China.</title>
        <authorList>
            <person name="Lu H."/>
        </authorList>
    </citation>
    <scope>NUCLEOTIDE SEQUENCE [LARGE SCALE GENOMIC DNA]</scope>
    <source>
        <strain evidence="2 3">NL8W</strain>
    </source>
</reference>
<dbReference type="Proteomes" id="UP000646911">
    <property type="component" value="Unassembled WGS sequence"/>
</dbReference>
<dbReference type="InterPro" id="IPR011767">
    <property type="entry name" value="GLR_AS"/>
</dbReference>
<proteinExistence type="predicted"/>
<dbReference type="Gene3D" id="3.40.30.10">
    <property type="entry name" value="Glutaredoxin"/>
    <property type="match status" value="1"/>
</dbReference>
<dbReference type="InterPro" id="IPR002109">
    <property type="entry name" value="Glutaredoxin"/>
</dbReference>
<sequence length="132" mass="14515">MQTKYRKYLKDGFVLLATAALAVVLGSHAPGWYKTWQGPFKKGDYSVHVKSLPHSLTLYGTSTCPHCETARNYLKQAGIPFNDLILDQSKAATESYKQLGETGVPVLISENRMLVGFSSEGYAALVKTLSNK</sequence>
<dbReference type="Pfam" id="PF00462">
    <property type="entry name" value="Glutaredoxin"/>
    <property type="match status" value="1"/>
</dbReference>